<dbReference type="AlphaFoldDB" id="A0AAD7TEA3"/>
<organism evidence="2 3">
    <name type="scientific">Aldrovandia affinis</name>
    <dbReference type="NCBI Taxonomy" id="143900"/>
    <lineage>
        <taxon>Eukaryota</taxon>
        <taxon>Metazoa</taxon>
        <taxon>Chordata</taxon>
        <taxon>Craniata</taxon>
        <taxon>Vertebrata</taxon>
        <taxon>Euteleostomi</taxon>
        <taxon>Actinopterygii</taxon>
        <taxon>Neopterygii</taxon>
        <taxon>Teleostei</taxon>
        <taxon>Notacanthiformes</taxon>
        <taxon>Halosauridae</taxon>
        <taxon>Aldrovandia</taxon>
    </lineage>
</organism>
<name>A0AAD7TEA3_9TELE</name>
<evidence type="ECO:0000313" key="3">
    <source>
        <dbReference type="Proteomes" id="UP001221898"/>
    </source>
</evidence>
<protein>
    <submittedName>
        <fullName evidence="2">Uncharacterized protein</fullName>
    </submittedName>
</protein>
<dbReference type="Proteomes" id="UP001221898">
    <property type="component" value="Unassembled WGS sequence"/>
</dbReference>
<comment type="caution">
    <text evidence="2">The sequence shown here is derived from an EMBL/GenBank/DDBJ whole genome shotgun (WGS) entry which is preliminary data.</text>
</comment>
<keyword evidence="3" id="KW-1185">Reference proteome</keyword>
<reference evidence="2" key="1">
    <citation type="journal article" date="2023" name="Science">
        <title>Genome structures resolve the early diversification of teleost fishes.</title>
        <authorList>
            <person name="Parey E."/>
            <person name="Louis A."/>
            <person name="Montfort J."/>
            <person name="Bouchez O."/>
            <person name="Roques C."/>
            <person name="Iampietro C."/>
            <person name="Lluch J."/>
            <person name="Castinel A."/>
            <person name="Donnadieu C."/>
            <person name="Desvignes T."/>
            <person name="Floi Bucao C."/>
            <person name="Jouanno E."/>
            <person name="Wen M."/>
            <person name="Mejri S."/>
            <person name="Dirks R."/>
            <person name="Jansen H."/>
            <person name="Henkel C."/>
            <person name="Chen W.J."/>
            <person name="Zahm M."/>
            <person name="Cabau C."/>
            <person name="Klopp C."/>
            <person name="Thompson A.W."/>
            <person name="Robinson-Rechavi M."/>
            <person name="Braasch I."/>
            <person name="Lecointre G."/>
            <person name="Bobe J."/>
            <person name="Postlethwait J.H."/>
            <person name="Berthelot C."/>
            <person name="Roest Crollius H."/>
            <person name="Guiguen Y."/>
        </authorList>
    </citation>
    <scope>NUCLEOTIDE SEQUENCE</scope>
    <source>
        <strain evidence="2">NC1722</strain>
    </source>
</reference>
<sequence length="71" mass="7473">MLTCGRKLHIQLDSSGLYDAVGVPEGCGAGGGTRANKGAESSSETRPSERFLLLPPQHMWSAPNGMQLDTS</sequence>
<proteinExistence type="predicted"/>
<evidence type="ECO:0000256" key="1">
    <source>
        <dbReference type="SAM" id="MobiDB-lite"/>
    </source>
</evidence>
<feature type="region of interest" description="Disordered" evidence="1">
    <location>
        <begin position="28"/>
        <end position="47"/>
    </location>
</feature>
<evidence type="ECO:0000313" key="2">
    <source>
        <dbReference type="EMBL" id="KAJ8418987.1"/>
    </source>
</evidence>
<dbReference type="EMBL" id="JAINUG010000001">
    <property type="protein sequence ID" value="KAJ8418987.1"/>
    <property type="molecule type" value="Genomic_DNA"/>
</dbReference>
<accession>A0AAD7TEA3</accession>
<gene>
    <name evidence="2" type="ORF">AAFF_G00004860</name>
</gene>